<dbReference type="Pfam" id="PF13765">
    <property type="entry name" value="PRY"/>
    <property type="match status" value="1"/>
</dbReference>
<dbReference type="InterPro" id="IPR037960">
    <property type="entry name" value="SPRY/PRY_RFPL"/>
</dbReference>
<dbReference type="Gene3D" id="2.60.120.920">
    <property type="match status" value="1"/>
</dbReference>
<dbReference type="SMART" id="SM00184">
    <property type="entry name" value="RING"/>
    <property type="match status" value="1"/>
</dbReference>
<dbReference type="RefSeq" id="XP_007955500.1">
    <property type="nucleotide sequence ID" value="XM_007957309.1"/>
</dbReference>
<gene>
    <name evidence="8" type="primary">LOC103211357</name>
</gene>
<dbReference type="Pfam" id="PF11002">
    <property type="entry name" value="RDM"/>
    <property type="match status" value="1"/>
</dbReference>
<name>A0A8B7B5P3_ORYAF</name>
<dbReference type="PRINTS" id="PR01407">
    <property type="entry name" value="BUTYPHLNCDUF"/>
</dbReference>
<dbReference type="InterPro" id="IPR003879">
    <property type="entry name" value="Butyrophylin_SPRY"/>
</dbReference>
<dbReference type="GeneID" id="103211357"/>
<dbReference type="GO" id="GO:0008270">
    <property type="term" value="F:zinc ion binding"/>
    <property type="evidence" value="ECO:0007669"/>
    <property type="project" value="UniProtKB-KW"/>
</dbReference>
<dbReference type="InterPro" id="IPR013083">
    <property type="entry name" value="Znf_RING/FYVE/PHD"/>
</dbReference>
<dbReference type="CDD" id="cd15821">
    <property type="entry name" value="SPRY_PRY_RFPL"/>
    <property type="match status" value="1"/>
</dbReference>
<dbReference type="FunFam" id="2.60.120.920:FF:000040">
    <property type="entry name" value="Ret finger protein-like 4A"/>
    <property type="match status" value="1"/>
</dbReference>
<dbReference type="InterPro" id="IPR022723">
    <property type="entry name" value="RDM_domain_RFPL"/>
</dbReference>
<evidence type="ECO:0000256" key="4">
    <source>
        <dbReference type="PROSITE-ProRule" id="PRU00175"/>
    </source>
</evidence>
<dbReference type="AlphaFoldDB" id="A0A8B7B5P3"/>
<evidence type="ECO:0000313" key="7">
    <source>
        <dbReference type="Proteomes" id="UP000694850"/>
    </source>
</evidence>
<dbReference type="InterPro" id="IPR001841">
    <property type="entry name" value="Znf_RING"/>
</dbReference>
<keyword evidence="3" id="KW-0862">Zinc</keyword>
<dbReference type="Gene3D" id="3.30.40.10">
    <property type="entry name" value="Zinc/RING finger domain, C3HC4 (zinc finger)"/>
    <property type="match status" value="1"/>
</dbReference>
<dbReference type="InterPro" id="IPR006574">
    <property type="entry name" value="PRY"/>
</dbReference>
<dbReference type="SMART" id="SM00589">
    <property type="entry name" value="PRY"/>
    <property type="match status" value="1"/>
</dbReference>
<dbReference type="PROSITE" id="PS50089">
    <property type="entry name" value="ZF_RING_2"/>
    <property type="match status" value="1"/>
</dbReference>
<keyword evidence="7" id="KW-1185">Reference proteome</keyword>
<dbReference type="InterPro" id="IPR003877">
    <property type="entry name" value="SPRY_dom"/>
</dbReference>
<dbReference type="SMART" id="SM00449">
    <property type="entry name" value="SPRY"/>
    <property type="match status" value="1"/>
</dbReference>
<evidence type="ECO:0000256" key="1">
    <source>
        <dbReference type="ARBA" id="ARBA00022723"/>
    </source>
</evidence>
<dbReference type="Proteomes" id="UP000694850">
    <property type="component" value="Unplaced"/>
</dbReference>
<evidence type="ECO:0000259" key="5">
    <source>
        <dbReference type="PROSITE" id="PS50089"/>
    </source>
</evidence>
<feature type="domain" description="B30.2/SPRY" evidence="6">
    <location>
        <begin position="78"/>
        <end position="276"/>
    </location>
</feature>
<evidence type="ECO:0000259" key="6">
    <source>
        <dbReference type="PROSITE" id="PS50188"/>
    </source>
</evidence>
<evidence type="ECO:0000313" key="8">
    <source>
        <dbReference type="RefSeq" id="XP_007955500.1"/>
    </source>
</evidence>
<dbReference type="Pfam" id="PF15227">
    <property type="entry name" value="zf-C3HC4_4"/>
    <property type="match status" value="1"/>
</dbReference>
<dbReference type="InterPro" id="IPR013320">
    <property type="entry name" value="ConA-like_dom_sf"/>
</dbReference>
<dbReference type="InterPro" id="IPR001870">
    <property type="entry name" value="B30.2/SPRY"/>
</dbReference>
<evidence type="ECO:0000256" key="2">
    <source>
        <dbReference type="ARBA" id="ARBA00022771"/>
    </source>
</evidence>
<reference evidence="8" key="1">
    <citation type="submission" date="2025-08" db="UniProtKB">
        <authorList>
            <consortium name="RefSeq"/>
        </authorList>
    </citation>
    <scope>IDENTIFICATION</scope>
</reference>
<evidence type="ECO:0000256" key="3">
    <source>
        <dbReference type="ARBA" id="ARBA00022833"/>
    </source>
</evidence>
<dbReference type="PROSITE" id="PS50188">
    <property type="entry name" value="B302_SPRY"/>
    <property type="match status" value="1"/>
</dbReference>
<dbReference type="SUPFAM" id="SSF49899">
    <property type="entry name" value="Concanavalin A-like lectins/glucanases"/>
    <property type="match status" value="1"/>
</dbReference>
<protein>
    <submittedName>
        <fullName evidence="8">Ret finger protein-like 4A</fullName>
    </submittedName>
</protein>
<dbReference type="InterPro" id="IPR043136">
    <property type="entry name" value="B30.2/SPRY_sf"/>
</dbReference>
<proteinExistence type="predicted"/>
<keyword evidence="1" id="KW-0479">Metal-binding</keyword>
<accession>A0A8B7B5P3</accession>
<dbReference type="SUPFAM" id="SSF57850">
    <property type="entry name" value="RING/U-box"/>
    <property type="match status" value="1"/>
</dbReference>
<keyword evidence="2 4" id="KW-0863">Zinc-finger</keyword>
<dbReference type="InterPro" id="IPR050143">
    <property type="entry name" value="TRIM/RBCC"/>
</dbReference>
<dbReference type="Pfam" id="PF00622">
    <property type="entry name" value="SPRY"/>
    <property type="match status" value="1"/>
</dbReference>
<feature type="domain" description="RING-type" evidence="5">
    <location>
        <begin position="11"/>
        <end position="52"/>
    </location>
</feature>
<dbReference type="PANTHER" id="PTHR24103">
    <property type="entry name" value="E3 UBIQUITIN-PROTEIN LIGASE TRIM"/>
    <property type="match status" value="1"/>
</dbReference>
<dbReference type="GO" id="GO:0005737">
    <property type="term" value="C:cytoplasm"/>
    <property type="evidence" value="ECO:0007669"/>
    <property type="project" value="UniProtKB-ARBA"/>
</dbReference>
<dbReference type="OrthoDB" id="128536at2759"/>
<sequence>MAEFFRIASSCPVCLTYFEKPVSLKCGHTCCLHCLTSVRTEPDGEGVLCPICPVVTRKNDLKICCQLGTLVSKIKELEPHLRAVLQLNPRMLKFQVEMTLDADTAHNLLIISEDLRSVRCGSVKQKLKEHVERFSQSICVLGSSRFTSGRHYWEVDVGTSQEWDLGICRESINRQEKVVMSTDRGFWILSWREGWYFSSSTTIPIAVLVSLPLRRVGVFLDLHIGNLSFCNIGDGSHIFTFTKISASEPLRPFFSPSIPRPGDHSSLSICPVMVPSIPSEPKTDQCTRSTKSNG</sequence>
<organism evidence="7 8">
    <name type="scientific">Orycteropus afer afer</name>
    <dbReference type="NCBI Taxonomy" id="1230840"/>
    <lineage>
        <taxon>Eukaryota</taxon>
        <taxon>Metazoa</taxon>
        <taxon>Chordata</taxon>
        <taxon>Craniata</taxon>
        <taxon>Vertebrata</taxon>
        <taxon>Euteleostomi</taxon>
        <taxon>Mammalia</taxon>
        <taxon>Eutheria</taxon>
        <taxon>Afrotheria</taxon>
        <taxon>Tubulidentata</taxon>
        <taxon>Orycteropodidae</taxon>
        <taxon>Orycteropus</taxon>
    </lineage>
</organism>